<dbReference type="AlphaFoldDB" id="A0A820LQW3"/>
<name>A0A820LQW3_9BILA</name>
<gene>
    <name evidence="1" type="ORF">OXD698_LOCUS49325</name>
</gene>
<proteinExistence type="predicted"/>
<evidence type="ECO:0000313" key="1">
    <source>
        <dbReference type="EMBL" id="CAF4361314.1"/>
    </source>
</evidence>
<organism evidence="1 2">
    <name type="scientific">Adineta steineri</name>
    <dbReference type="NCBI Taxonomy" id="433720"/>
    <lineage>
        <taxon>Eukaryota</taxon>
        <taxon>Metazoa</taxon>
        <taxon>Spiralia</taxon>
        <taxon>Gnathifera</taxon>
        <taxon>Rotifera</taxon>
        <taxon>Eurotatoria</taxon>
        <taxon>Bdelloidea</taxon>
        <taxon>Adinetida</taxon>
        <taxon>Adinetidae</taxon>
        <taxon>Adineta</taxon>
    </lineage>
</organism>
<sequence>MTSVLLSYTNQEQQIVIFDSNVIYPIDVINNHVINTSITYHLTKKDELKLIDDANAANKKHKIILPLIKHENRLNSHLIVEYTNVFNKPRFCSSTNEQIFGKTCPYTNCKYTCDRSQENTAQVLLMHKYDL</sequence>
<feature type="non-terminal residue" evidence="1">
    <location>
        <position position="1"/>
    </location>
</feature>
<comment type="caution">
    <text evidence="1">The sequence shown here is derived from an EMBL/GenBank/DDBJ whole genome shotgun (WGS) entry which is preliminary data.</text>
</comment>
<dbReference type="Proteomes" id="UP000663844">
    <property type="component" value="Unassembled WGS sequence"/>
</dbReference>
<dbReference type="EMBL" id="CAJOAZ010021973">
    <property type="protein sequence ID" value="CAF4361314.1"/>
    <property type="molecule type" value="Genomic_DNA"/>
</dbReference>
<protein>
    <submittedName>
        <fullName evidence="1">Uncharacterized protein</fullName>
    </submittedName>
</protein>
<reference evidence="1" key="1">
    <citation type="submission" date="2021-02" db="EMBL/GenBank/DDBJ databases">
        <authorList>
            <person name="Nowell W R."/>
        </authorList>
    </citation>
    <scope>NUCLEOTIDE SEQUENCE</scope>
</reference>
<evidence type="ECO:0000313" key="2">
    <source>
        <dbReference type="Proteomes" id="UP000663844"/>
    </source>
</evidence>
<accession>A0A820LQW3</accession>